<evidence type="ECO:0000313" key="3">
    <source>
        <dbReference type="Proteomes" id="UP000619265"/>
    </source>
</evidence>
<dbReference type="Pfam" id="PF12579">
    <property type="entry name" value="DUF3755"/>
    <property type="match status" value="1"/>
</dbReference>
<protein>
    <submittedName>
        <fullName evidence="2">Uncharacterized protein</fullName>
    </submittedName>
</protein>
<dbReference type="EMBL" id="LIHL02000007">
    <property type="protein sequence ID" value="KAF5464709.1"/>
    <property type="molecule type" value="Genomic_DNA"/>
</dbReference>
<name>A0A834CLS3_JUGRE</name>
<reference evidence="2" key="1">
    <citation type="submission" date="2015-10" db="EMBL/GenBank/DDBJ databases">
        <authorList>
            <person name="Martinez-Garcia P.J."/>
            <person name="Crepeau M.W."/>
            <person name="Puiu D."/>
            <person name="Gonzalez-Ibeas D."/>
            <person name="Whalen J."/>
            <person name="Stevens K."/>
            <person name="Paul R."/>
            <person name="Butterfield T."/>
            <person name="Britton M."/>
            <person name="Reagan R."/>
            <person name="Chakraborty S."/>
            <person name="Walawage S.L."/>
            <person name="Vasquez-Gross H.A."/>
            <person name="Cardeno C."/>
            <person name="Famula R."/>
            <person name="Pratt K."/>
            <person name="Kuruganti S."/>
            <person name="Aradhya M.K."/>
            <person name="Leslie C.A."/>
            <person name="Dandekar A.M."/>
            <person name="Salzberg S.L."/>
            <person name="Wegrzyn J.L."/>
            <person name="Langley C.H."/>
            <person name="Neale D.B."/>
        </authorList>
    </citation>
    <scope>NUCLEOTIDE SEQUENCE</scope>
    <source>
        <tissue evidence="2">Leaves</tissue>
    </source>
</reference>
<dbReference type="Gramene" id="Jr07_11050_p1">
    <property type="protein sequence ID" value="cds.Jr07_11050_p1"/>
    <property type="gene ID" value="Jr07_11050"/>
</dbReference>
<evidence type="ECO:0000256" key="1">
    <source>
        <dbReference type="SAM" id="MobiDB-lite"/>
    </source>
</evidence>
<accession>A0A834CLS3</accession>
<gene>
    <name evidence="2" type="ORF">F2P56_014765</name>
</gene>
<feature type="region of interest" description="Disordered" evidence="1">
    <location>
        <begin position="1"/>
        <end position="40"/>
    </location>
</feature>
<dbReference type="Proteomes" id="UP000619265">
    <property type="component" value="Unassembled WGS sequence"/>
</dbReference>
<dbReference type="AlphaFoldDB" id="A0A834CLS3"/>
<dbReference type="InterPro" id="IPR022228">
    <property type="entry name" value="DUF3755"/>
</dbReference>
<feature type="region of interest" description="Disordered" evidence="1">
    <location>
        <begin position="115"/>
        <end position="153"/>
    </location>
</feature>
<dbReference type="PANTHER" id="PTHR14000:SF45">
    <property type="entry name" value="FINGER CCCH DOMAIN PROTEIN, PUTATIVE (DUF3755)-RELATED"/>
    <property type="match status" value="1"/>
</dbReference>
<comment type="caution">
    <text evidence="2">The sequence shown here is derived from an EMBL/GenBank/DDBJ whole genome shotgun (WGS) entry which is preliminary data.</text>
</comment>
<feature type="compositionally biased region" description="Basic and acidic residues" evidence="1">
    <location>
        <begin position="115"/>
        <end position="127"/>
    </location>
</feature>
<evidence type="ECO:0000313" key="2">
    <source>
        <dbReference type="EMBL" id="KAF5464709.1"/>
    </source>
</evidence>
<proteinExistence type="predicted"/>
<reference evidence="2" key="2">
    <citation type="submission" date="2020-03" db="EMBL/GenBank/DDBJ databases">
        <title>Walnut 2.0.</title>
        <authorList>
            <person name="Marrano A."/>
            <person name="Britton M."/>
            <person name="Zimin A.V."/>
            <person name="Zaini P.A."/>
            <person name="Workman R."/>
            <person name="Puiu D."/>
            <person name="Bianco L."/>
            <person name="Allen B.J."/>
            <person name="Troggio M."/>
            <person name="Leslie C.A."/>
            <person name="Timp W."/>
            <person name="Dendekar A."/>
            <person name="Salzberg S.L."/>
            <person name="Neale D.B."/>
        </authorList>
    </citation>
    <scope>NUCLEOTIDE SEQUENCE</scope>
    <source>
        <tissue evidence="2">Leaves</tissue>
    </source>
</reference>
<organism evidence="2 3">
    <name type="scientific">Juglans regia</name>
    <name type="common">English walnut</name>
    <dbReference type="NCBI Taxonomy" id="51240"/>
    <lineage>
        <taxon>Eukaryota</taxon>
        <taxon>Viridiplantae</taxon>
        <taxon>Streptophyta</taxon>
        <taxon>Embryophyta</taxon>
        <taxon>Tracheophyta</taxon>
        <taxon>Spermatophyta</taxon>
        <taxon>Magnoliopsida</taxon>
        <taxon>eudicotyledons</taxon>
        <taxon>Gunneridae</taxon>
        <taxon>Pentapetalae</taxon>
        <taxon>rosids</taxon>
        <taxon>fabids</taxon>
        <taxon>Fagales</taxon>
        <taxon>Juglandaceae</taxon>
        <taxon>Juglans</taxon>
    </lineage>
</organism>
<sequence length="257" mass="28398">MANPSGSHQEASSSPFNGHAAADGNTSNGNSGAPPENQVMKHNTGISLDWTADEQAILEEGLVKYVESNNLSYSCFDVLFFSSEPALRCYSMIAMNLPDKLVRDVALRCRWMTKKENSKRRKDEHNLTRKHKDKKEKVNDPSVKSSPFAAQPNVPTYAPPAMDNDDGISFKAIGGATGESLEQNAQALHQISINLSAMQLQDNISLFCQIRDNIHKIMNDLSLNGTPEVMKQMPPLPVKLNEELANSMLNRTNLPMQ</sequence>
<dbReference type="PANTHER" id="PTHR14000">
    <property type="entry name" value="FINGER CCCH DOMAIN PROTEIN, PUTATIVE (DUF3755)-RELATED"/>
    <property type="match status" value="1"/>
</dbReference>
<feature type="compositionally biased region" description="Polar residues" evidence="1">
    <location>
        <begin position="1"/>
        <end position="16"/>
    </location>
</feature>